<dbReference type="Pfam" id="PF01479">
    <property type="entry name" value="S4"/>
    <property type="match status" value="1"/>
</dbReference>
<dbReference type="Gene3D" id="1.10.1050.10">
    <property type="entry name" value="Ribosomal Protein S4 Delta 41, Chain A, domain 1"/>
    <property type="match status" value="1"/>
</dbReference>
<dbReference type="Pfam" id="PF00163">
    <property type="entry name" value="Ribosomal_S4"/>
    <property type="match status" value="1"/>
</dbReference>
<dbReference type="AlphaFoldDB" id="A0A1F6EMS2"/>
<dbReference type="SMART" id="SM01390">
    <property type="entry name" value="Ribosomal_S4"/>
    <property type="match status" value="1"/>
</dbReference>
<keyword evidence="5 7" id="KW-0687">Ribonucleoprotein</keyword>
<evidence type="ECO:0000256" key="4">
    <source>
        <dbReference type="ARBA" id="ARBA00022980"/>
    </source>
</evidence>
<dbReference type="GO" id="GO:0042274">
    <property type="term" value="P:ribosomal small subunit biogenesis"/>
    <property type="evidence" value="ECO:0007669"/>
    <property type="project" value="TreeGrafter"/>
</dbReference>
<dbReference type="SUPFAM" id="SSF55174">
    <property type="entry name" value="Alpha-L RNA-binding motif"/>
    <property type="match status" value="1"/>
</dbReference>
<dbReference type="Gene3D" id="3.10.290.10">
    <property type="entry name" value="RNA-binding S4 domain"/>
    <property type="match status" value="1"/>
</dbReference>
<evidence type="ECO:0000256" key="5">
    <source>
        <dbReference type="ARBA" id="ARBA00023274"/>
    </source>
</evidence>
<dbReference type="GO" id="GO:0015935">
    <property type="term" value="C:small ribosomal subunit"/>
    <property type="evidence" value="ECO:0007669"/>
    <property type="project" value="InterPro"/>
</dbReference>
<keyword evidence="4 7" id="KW-0689">Ribosomal protein</keyword>
<dbReference type="InterPro" id="IPR022801">
    <property type="entry name" value="Ribosomal_uS4"/>
</dbReference>
<comment type="caution">
    <text evidence="10">The sequence shown here is derived from an EMBL/GenBank/DDBJ whole genome shotgun (WGS) entry which is preliminary data.</text>
</comment>
<dbReference type="InterPro" id="IPR002942">
    <property type="entry name" value="S4_RNA-bd"/>
</dbReference>
<dbReference type="PROSITE" id="PS50889">
    <property type="entry name" value="S4"/>
    <property type="match status" value="1"/>
</dbReference>
<dbReference type="NCBIfam" id="NF003717">
    <property type="entry name" value="PRK05327.1"/>
    <property type="match status" value="1"/>
</dbReference>
<dbReference type="EMBL" id="MFLU01000010">
    <property type="protein sequence ID" value="OGG74944.1"/>
    <property type="molecule type" value="Genomic_DNA"/>
</dbReference>
<comment type="function">
    <text evidence="7">One of the primary rRNA binding proteins, it binds directly to 16S rRNA where it nucleates assembly of the body of the 30S subunit.</text>
</comment>
<sequence>MLPIKSKYKIAKRLGAHIFPQTQTQKFALSEARTKKQKSHKRAGSDFSKQLLEKQRVRYTYGLSERQLSNYAARAMKDPNPPQALHRAFELRLDSVVYRAGFAHTRRSARQSTSHGHFTVNGRRVTTPSFQLSLDDVVAVREGKTRASPLFSALTSNEGEDIRAIPSWLSVDISLLQTTVSSLPEYTQTEGGLEYPLVFEYYSR</sequence>
<evidence type="ECO:0000259" key="8">
    <source>
        <dbReference type="SMART" id="SM00363"/>
    </source>
</evidence>
<dbReference type="InterPro" id="IPR001912">
    <property type="entry name" value="Ribosomal_uS4_N"/>
</dbReference>
<organism evidence="10 11">
    <name type="scientific">Candidatus Kaiserbacteria bacterium RIFCSPLOWO2_01_FULL_50_24</name>
    <dbReference type="NCBI Taxonomy" id="1798507"/>
    <lineage>
        <taxon>Bacteria</taxon>
        <taxon>Candidatus Kaiseribacteriota</taxon>
    </lineage>
</organism>
<evidence type="ECO:0000313" key="11">
    <source>
        <dbReference type="Proteomes" id="UP000178587"/>
    </source>
</evidence>
<proteinExistence type="inferred from homology"/>
<evidence type="ECO:0000313" key="10">
    <source>
        <dbReference type="EMBL" id="OGG74944.1"/>
    </source>
</evidence>
<dbReference type="InterPro" id="IPR036986">
    <property type="entry name" value="S4_RNA-bd_sf"/>
</dbReference>
<keyword evidence="3 7" id="KW-0694">RNA-binding</keyword>
<dbReference type="STRING" id="1798507.A3A34_03965"/>
<evidence type="ECO:0000259" key="9">
    <source>
        <dbReference type="SMART" id="SM01390"/>
    </source>
</evidence>
<evidence type="ECO:0000256" key="7">
    <source>
        <dbReference type="HAMAP-Rule" id="MF_01306"/>
    </source>
</evidence>
<comment type="similarity">
    <text evidence="1 7">Belongs to the universal ribosomal protein uS4 family.</text>
</comment>
<dbReference type="GO" id="GO:0003735">
    <property type="term" value="F:structural constituent of ribosome"/>
    <property type="evidence" value="ECO:0007669"/>
    <property type="project" value="InterPro"/>
</dbReference>
<accession>A0A1F6EMS2</accession>
<dbReference type="Proteomes" id="UP000178587">
    <property type="component" value="Unassembled WGS sequence"/>
</dbReference>
<dbReference type="InterPro" id="IPR005709">
    <property type="entry name" value="Ribosomal_uS4_bac-type"/>
</dbReference>
<evidence type="ECO:0000256" key="6">
    <source>
        <dbReference type="ARBA" id="ARBA00035254"/>
    </source>
</evidence>
<feature type="domain" description="Small ribosomal subunit protein uS4 N-terminal" evidence="9">
    <location>
        <begin position="5"/>
        <end position="90"/>
    </location>
</feature>
<dbReference type="SMART" id="SM00363">
    <property type="entry name" value="S4"/>
    <property type="match status" value="1"/>
</dbReference>
<comment type="subunit">
    <text evidence="7">Part of the 30S ribosomal subunit. Contacts protein S5. The interaction surface between S4 and S5 is involved in control of translational fidelity.</text>
</comment>
<dbReference type="FunFam" id="3.10.290.10:FF:000001">
    <property type="entry name" value="30S ribosomal protein S4"/>
    <property type="match status" value="1"/>
</dbReference>
<evidence type="ECO:0000256" key="3">
    <source>
        <dbReference type="ARBA" id="ARBA00022884"/>
    </source>
</evidence>
<dbReference type="HAMAP" id="MF_01306_B">
    <property type="entry name" value="Ribosomal_uS4_B"/>
    <property type="match status" value="1"/>
</dbReference>
<reference evidence="10 11" key="1">
    <citation type="journal article" date="2016" name="Nat. Commun.">
        <title>Thousands of microbial genomes shed light on interconnected biogeochemical processes in an aquifer system.</title>
        <authorList>
            <person name="Anantharaman K."/>
            <person name="Brown C.T."/>
            <person name="Hug L.A."/>
            <person name="Sharon I."/>
            <person name="Castelle C.J."/>
            <person name="Probst A.J."/>
            <person name="Thomas B.C."/>
            <person name="Singh A."/>
            <person name="Wilkins M.J."/>
            <person name="Karaoz U."/>
            <person name="Brodie E.L."/>
            <person name="Williams K.H."/>
            <person name="Hubbard S.S."/>
            <person name="Banfield J.F."/>
        </authorList>
    </citation>
    <scope>NUCLEOTIDE SEQUENCE [LARGE SCALE GENOMIC DNA]</scope>
</reference>
<protein>
    <recommendedName>
        <fullName evidence="6 7">Small ribosomal subunit protein uS4</fullName>
    </recommendedName>
</protein>
<keyword evidence="2 7" id="KW-0699">rRNA-binding</keyword>
<dbReference type="GO" id="GO:0019843">
    <property type="term" value="F:rRNA binding"/>
    <property type="evidence" value="ECO:0007669"/>
    <property type="project" value="UniProtKB-UniRule"/>
</dbReference>
<dbReference type="GO" id="GO:0006412">
    <property type="term" value="P:translation"/>
    <property type="evidence" value="ECO:0007669"/>
    <property type="project" value="UniProtKB-UniRule"/>
</dbReference>
<gene>
    <name evidence="7" type="primary">rpsD</name>
    <name evidence="10" type="ORF">A3A34_03965</name>
</gene>
<dbReference type="PANTHER" id="PTHR11831:SF4">
    <property type="entry name" value="SMALL RIBOSOMAL SUBUNIT PROTEIN US4M"/>
    <property type="match status" value="1"/>
</dbReference>
<name>A0A1F6EMS2_9BACT</name>
<feature type="domain" description="RNA-binding S4" evidence="8">
    <location>
        <begin position="91"/>
        <end position="155"/>
    </location>
</feature>
<dbReference type="PANTHER" id="PTHR11831">
    <property type="entry name" value="30S 40S RIBOSOMAL PROTEIN"/>
    <property type="match status" value="1"/>
</dbReference>
<comment type="function">
    <text evidence="7">With S5 and S12 plays an important role in translational accuracy.</text>
</comment>
<dbReference type="CDD" id="cd00165">
    <property type="entry name" value="S4"/>
    <property type="match status" value="1"/>
</dbReference>
<evidence type="ECO:0000256" key="1">
    <source>
        <dbReference type="ARBA" id="ARBA00007465"/>
    </source>
</evidence>
<evidence type="ECO:0000256" key="2">
    <source>
        <dbReference type="ARBA" id="ARBA00022730"/>
    </source>
</evidence>